<evidence type="ECO:0000313" key="2">
    <source>
        <dbReference type="EMBL" id="KAK0419438.1"/>
    </source>
</evidence>
<accession>A0AA39I7U6</accession>
<feature type="transmembrane region" description="Helical" evidence="1">
    <location>
        <begin position="123"/>
        <end position="142"/>
    </location>
</feature>
<keyword evidence="3" id="KW-1185">Reference proteome</keyword>
<dbReference type="InterPro" id="IPR019422">
    <property type="entry name" value="7TM_GPCR_serpentine_rcpt_Srh"/>
</dbReference>
<protein>
    <submittedName>
        <fullName evidence="2">Uncharacterized protein</fullName>
    </submittedName>
</protein>
<dbReference type="AlphaFoldDB" id="A0AA39I7U6"/>
<dbReference type="Pfam" id="PF10318">
    <property type="entry name" value="7TM_GPCR_Srh"/>
    <property type="match status" value="1"/>
</dbReference>
<feature type="transmembrane region" description="Helical" evidence="1">
    <location>
        <begin position="227"/>
        <end position="253"/>
    </location>
</feature>
<feature type="transmembrane region" description="Helical" evidence="1">
    <location>
        <begin position="91"/>
        <end position="111"/>
    </location>
</feature>
<keyword evidence="1" id="KW-1133">Transmembrane helix</keyword>
<dbReference type="Proteomes" id="UP001175271">
    <property type="component" value="Unassembled WGS sequence"/>
</dbReference>
<feature type="transmembrane region" description="Helical" evidence="1">
    <location>
        <begin position="265"/>
        <end position="286"/>
    </location>
</feature>
<keyword evidence="1" id="KW-0812">Transmembrane</keyword>
<comment type="caution">
    <text evidence="2">The sequence shown here is derived from an EMBL/GenBank/DDBJ whole genome shotgun (WGS) entry which is preliminary data.</text>
</comment>
<dbReference type="EMBL" id="JAUCMV010000002">
    <property type="protein sequence ID" value="KAK0419438.1"/>
    <property type="molecule type" value="Genomic_DNA"/>
</dbReference>
<organism evidence="2 3">
    <name type="scientific">Steinernema hermaphroditum</name>
    <dbReference type="NCBI Taxonomy" id="289476"/>
    <lineage>
        <taxon>Eukaryota</taxon>
        <taxon>Metazoa</taxon>
        <taxon>Ecdysozoa</taxon>
        <taxon>Nematoda</taxon>
        <taxon>Chromadorea</taxon>
        <taxon>Rhabditida</taxon>
        <taxon>Tylenchina</taxon>
        <taxon>Panagrolaimomorpha</taxon>
        <taxon>Strongyloidoidea</taxon>
        <taxon>Steinernematidae</taxon>
        <taxon>Steinernema</taxon>
    </lineage>
</organism>
<keyword evidence="1" id="KW-0472">Membrane</keyword>
<feature type="transmembrane region" description="Helical" evidence="1">
    <location>
        <begin position="42"/>
        <end position="62"/>
    </location>
</feature>
<feature type="transmembrane region" description="Helical" evidence="1">
    <location>
        <begin position="183"/>
        <end position="206"/>
    </location>
</feature>
<feature type="transmembrane region" description="Helical" evidence="1">
    <location>
        <begin position="6"/>
        <end position="30"/>
    </location>
</feature>
<sequence>MDGDAINGILYFVVCFLIVLVGLVFFYVVLRKSPHSLRLYRNNLLNIAVWYYLDMFTIGSILQPVIKLHNERVCVKTCGLAALLPTEMIGVFYFLLAEFTTNVFTALWLSFLCRYLQIASGRISSYLSSFYALAFCFFAHFLSTSATSYVMYRFSQQTDRTTIDGRYSFCLQPTTKSPFSLLVALYTCIEALFLAVSMAIFTILTIRILRSKRSNLSAVTYRLHVRLTLNLILLTALPVLFAIVPLLACNILIRARSPHTYTTCSIAAHMPFVDVLLTCILTLAFVTPYRRAIRRMIPVRMSNVISVGVVRSPSKQV</sequence>
<evidence type="ECO:0000256" key="1">
    <source>
        <dbReference type="SAM" id="Phobius"/>
    </source>
</evidence>
<proteinExistence type="predicted"/>
<gene>
    <name evidence="2" type="ORF">QR680_014144</name>
</gene>
<name>A0AA39I7U6_9BILA</name>
<evidence type="ECO:0000313" key="3">
    <source>
        <dbReference type="Proteomes" id="UP001175271"/>
    </source>
</evidence>
<reference evidence="2" key="1">
    <citation type="submission" date="2023-06" db="EMBL/GenBank/DDBJ databases">
        <title>Genomic analysis of the entomopathogenic nematode Steinernema hermaphroditum.</title>
        <authorList>
            <person name="Schwarz E.M."/>
            <person name="Heppert J.K."/>
            <person name="Baniya A."/>
            <person name="Schwartz H.T."/>
            <person name="Tan C.-H."/>
            <person name="Antoshechkin I."/>
            <person name="Sternberg P.W."/>
            <person name="Goodrich-Blair H."/>
            <person name="Dillman A.R."/>
        </authorList>
    </citation>
    <scope>NUCLEOTIDE SEQUENCE</scope>
    <source>
        <strain evidence="2">PS9179</strain>
        <tissue evidence="2">Whole animal</tissue>
    </source>
</reference>